<evidence type="ECO:0008006" key="4">
    <source>
        <dbReference type="Google" id="ProtNLM"/>
    </source>
</evidence>
<dbReference type="STRING" id="1886670.PTI45_01027"/>
<protein>
    <recommendedName>
        <fullName evidence="4">DUF2812 domain-containing protein</fullName>
    </recommendedName>
</protein>
<keyword evidence="1" id="KW-1133">Transmembrane helix</keyword>
<dbReference type="AlphaFoldDB" id="A0A1E3L7B6"/>
<dbReference type="EMBL" id="MDER01000030">
    <property type="protein sequence ID" value="ODP29544.1"/>
    <property type="molecule type" value="Genomic_DNA"/>
</dbReference>
<feature type="transmembrane region" description="Helical" evidence="1">
    <location>
        <begin position="143"/>
        <end position="162"/>
    </location>
</feature>
<proteinExistence type="predicted"/>
<dbReference type="RefSeq" id="WP_069326476.1">
    <property type="nucleotide sequence ID" value="NZ_MDER01000030.1"/>
</dbReference>
<reference evidence="2 3" key="1">
    <citation type="submission" date="2016-08" db="EMBL/GenBank/DDBJ databases">
        <title>Genome sequencing of Paenibacillus sp. TI45-13ar, isolated from Korean traditional nuruk.</title>
        <authorList>
            <person name="Kim S.-J."/>
        </authorList>
    </citation>
    <scope>NUCLEOTIDE SEQUENCE [LARGE SCALE GENOMIC DNA]</scope>
    <source>
        <strain evidence="2 3">TI45-13ar</strain>
    </source>
</reference>
<sequence length="181" mass="21928">MNNKKVFRWWWSWESEKIEKWIEAQEGQGWHLVKVKSNLMRFQFVKGSPRTMRYVFDYQNNVDIDYKQLYEDAGWEQVYAKDNWYLWRKSYPADQPELRPEIYSDVDSIIQRNNRIKKTLITVGLVLIPILIMNMVVQPMWQIRTSILVVYLLIFILFLYGVNRLATQNRRLQGKSKSLKN</sequence>
<comment type="caution">
    <text evidence="2">The sequence shown here is derived from an EMBL/GenBank/DDBJ whole genome shotgun (WGS) entry which is preliminary data.</text>
</comment>
<feature type="transmembrane region" description="Helical" evidence="1">
    <location>
        <begin position="119"/>
        <end position="137"/>
    </location>
</feature>
<name>A0A1E3L7B6_9BACL</name>
<evidence type="ECO:0000313" key="2">
    <source>
        <dbReference type="EMBL" id="ODP29544.1"/>
    </source>
</evidence>
<keyword evidence="1" id="KW-0472">Membrane</keyword>
<gene>
    <name evidence="2" type="ORF">PTI45_01027</name>
</gene>
<organism evidence="2 3">
    <name type="scientific">Paenibacillus nuruki</name>
    <dbReference type="NCBI Taxonomy" id="1886670"/>
    <lineage>
        <taxon>Bacteria</taxon>
        <taxon>Bacillati</taxon>
        <taxon>Bacillota</taxon>
        <taxon>Bacilli</taxon>
        <taxon>Bacillales</taxon>
        <taxon>Paenibacillaceae</taxon>
        <taxon>Paenibacillus</taxon>
    </lineage>
</organism>
<dbReference type="InterPro" id="IPR021359">
    <property type="entry name" value="DUF2812"/>
</dbReference>
<dbReference type="Proteomes" id="UP000094578">
    <property type="component" value="Unassembled WGS sequence"/>
</dbReference>
<accession>A0A1E3L7B6</accession>
<keyword evidence="3" id="KW-1185">Reference proteome</keyword>
<evidence type="ECO:0000313" key="3">
    <source>
        <dbReference type="Proteomes" id="UP000094578"/>
    </source>
</evidence>
<dbReference type="Pfam" id="PF11193">
    <property type="entry name" value="DUF2812"/>
    <property type="match status" value="1"/>
</dbReference>
<keyword evidence="1" id="KW-0812">Transmembrane</keyword>
<evidence type="ECO:0000256" key="1">
    <source>
        <dbReference type="SAM" id="Phobius"/>
    </source>
</evidence>